<keyword evidence="2" id="KW-1185">Reference proteome</keyword>
<organism evidence="1 2">
    <name type="scientific">Ixodes persulcatus</name>
    <name type="common">Taiga tick</name>
    <dbReference type="NCBI Taxonomy" id="34615"/>
    <lineage>
        <taxon>Eukaryota</taxon>
        <taxon>Metazoa</taxon>
        <taxon>Ecdysozoa</taxon>
        <taxon>Arthropoda</taxon>
        <taxon>Chelicerata</taxon>
        <taxon>Arachnida</taxon>
        <taxon>Acari</taxon>
        <taxon>Parasitiformes</taxon>
        <taxon>Ixodida</taxon>
        <taxon>Ixodoidea</taxon>
        <taxon>Ixodidae</taxon>
        <taxon>Ixodinae</taxon>
        <taxon>Ixodes</taxon>
    </lineage>
</organism>
<dbReference type="Proteomes" id="UP000805193">
    <property type="component" value="Unassembled WGS sequence"/>
</dbReference>
<gene>
    <name evidence="1" type="ORF">HPB47_003244</name>
</gene>
<name>A0AC60PJ41_IXOPE</name>
<reference evidence="1 2" key="1">
    <citation type="journal article" date="2020" name="Cell">
        <title>Large-Scale Comparative Analyses of Tick Genomes Elucidate Their Genetic Diversity and Vector Capacities.</title>
        <authorList>
            <consortium name="Tick Genome and Microbiome Consortium (TIGMIC)"/>
            <person name="Jia N."/>
            <person name="Wang J."/>
            <person name="Shi W."/>
            <person name="Du L."/>
            <person name="Sun Y."/>
            <person name="Zhan W."/>
            <person name="Jiang J.F."/>
            <person name="Wang Q."/>
            <person name="Zhang B."/>
            <person name="Ji P."/>
            <person name="Bell-Sakyi L."/>
            <person name="Cui X.M."/>
            <person name="Yuan T.T."/>
            <person name="Jiang B.G."/>
            <person name="Yang W.F."/>
            <person name="Lam T.T."/>
            <person name="Chang Q.C."/>
            <person name="Ding S.J."/>
            <person name="Wang X.J."/>
            <person name="Zhu J.G."/>
            <person name="Ruan X.D."/>
            <person name="Zhao L."/>
            <person name="Wei J.T."/>
            <person name="Ye R.Z."/>
            <person name="Que T.C."/>
            <person name="Du C.H."/>
            <person name="Zhou Y.H."/>
            <person name="Cheng J.X."/>
            <person name="Dai P.F."/>
            <person name="Guo W.B."/>
            <person name="Han X.H."/>
            <person name="Huang E.J."/>
            <person name="Li L.F."/>
            <person name="Wei W."/>
            <person name="Gao Y.C."/>
            <person name="Liu J.Z."/>
            <person name="Shao H.Z."/>
            <person name="Wang X."/>
            <person name="Wang C.C."/>
            <person name="Yang T.C."/>
            <person name="Huo Q.B."/>
            <person name="Li W."/>
            <person name="Chen H.Y."/>
            <person name="Chen S.E."/>
            <person name="Zhou L.G."/>
            <person name="Ni X.B."/>
            <person name="Tian J.H."/>
            <person name="Sheng Y."/>
            <person name="Liu T."/>
            <person name="Pan Y.S."/>
            <person name="Xia L.Y."/>
            <person name="Li J."/>
            <person name="Zhao F."/>
            <person name="Cao W.C."/>
        </authorList>
    </citation>
    <scope>NUCLEOTIDE SEQUENCE [LARGE SCALE GENOMIC DNA]</scope>
    <source>
        <strain evidence="1">Iper-2018</strain>
    </source>
</reference>
<evidence type="ECO:0000313" key="2">
    <source>
        <dbReference type="Proteomes" id="UP000805193"/>
    </source>
</evidence>
<evidence type="ECO:0000313" key="1">
    <source>
        <dbReference type="EMBL" id="KAG0420842.1"/>
    </source>
</evidence>
<sequence length="49" mass="5536">RHGGAKCISVLIYEETCGVLKVFLENVIRNAVTYTERIKRKTETAINVV</sequence>
<feature type="non-terminal residue" evidence="1">
    <location>
        <position position="1"/>
    </location>
</feature>
<dbReference type="EMBL" id="JABSTQ010010467">
    <property type="protein sequence ID" value="KAG0420842.1"/>
    <property type="molecule type" value="Genomic_DNA"/>
</dbReference>
<proteinExistence type="predicted"/>
<protein>
    <submittedName>
        <fullName evidence="1">Uncharacterized protein</fullName>
    </submittedName>
</protein>
<comment type="caution">
    <text evidence="1">The sequence shown here is derived from an EMBL/GenBank/DDBJ whole genome shotgun (WGS) entry which is preliminary data.</text>
</comment>
<accession>A0AC60PJ41</accession>